<reference evidence="2 3" key="1">
    <citation type="submission" date="2018-10" db="EMBL/GenBank/DDBJ databases">
        <title>Fifty Aureobasidium pullulans genomes reveal a recombining polyextremotolerant generalist.</title>
        <authorList>
            <person name="Gostincar C."/>
            <person name="Turk M."/>
            <person name="Zajc J."/>
            <person name="Gunde-Cimerman N."/>
        </authorList>
    </citation>
    <scope>NUCLEOTIDE SEQUENCE [LARGE SCALE GENOMIC DNA]</scope>
    <source>
        <strain evidence="2 3">EXF-10751</strain>
    </source>
</reference>
<dbReference type="SUPFAM" id="SSF56601">
    <property type="entry name" value="beta-lactamase/transpeptidase-like"/>
    <property type="match status" value="1"/>
</dbReference>
<feature type="domain" description="Beta-lactamase-related" evidence="1">
    <location>
        <begin position="39"/>
        <end position="362"/>
    </location>
</feature>
<comment type="caution">
    <text evidence="2">The sequence shown here is derived from an EMBL/GenBank/DDBJ whole genome shotgun (WGS) entry which is preliminary data.</text>
</comment>
<dbReference type="EMBL" id="QZAN01000020">
    <property type="protein sequence ID" value="THW64371.1"/>
    <property type="molecule type" value="Genomic_DNA"/>
</dbReference>
<dbReference type="InterPro" id="IPR050789">
    <property type="entry name" value="Diverse_Enzym_Activities"/>
</dbReference>
<evidence type="ECO:0000259" key="1">
    <source>
        <dbReference type="Pfam" id="PF00144"/>
    </source>
</evidence>
<sequence>MASRPTMDTELLIKLGRLITKNARLSSHASVTSVLQDLGTPTVSLAILDGETILPHCFTAGSDDTSTLFQACSISKPVASVLTFKLVEAGKLSLHASIAEYLPISAIETLETTATKGMARFITISQLLSHTSGLETSGSQGFPGYDVSKNANGHYRAALPDLAEALEGQWPSNTLPIRLKDWPGHVFNYSGGGIGVLQLIIEAVMDAPFAELMDEHVFKPLGMIRSMYVIPEEDGLNDSTKEGKQGSGNYARAYYNGYTSCEAAHRVNPEQSAAGLWTTPSDLLTLVSAIQSSLHTDTGFLPRALAVSMLTEVQSGMAHAWFITPDHFGHGGSNMPGWKCNLLASLTYKRALAVMTNSAEGAKVFWKVQAALFYLLGWEKASNFWYEKSCVVPFADVSAAVPNNTGLEKWMKRRKEKGREWRVEFVVEGGVPWLKVGQMPKQRLWIAAHAKGEHQDGSKIVVDLVCKGGLETLIRLAEDKEGKPMMEMWNGNTGSVVMMEKV</sequence>
<gene>
    <name evidence="2" type="ORF">D6D20_02900</name>
</gene>
<organism evidence="2 3">
    <name type="scientific">Aureobasidium pullulans</name>
    <name type="common">Black yeast</name>
    <name type="synonym">Pullularia pullulans</name>
    <dbReference type="NCBI Taxonomy" id="5580"/>
    <lineage>
        <taxon>Eukaryota</taxon>
        <taxon>Fungi</taxon>
        <taxon>Dikarya</taxon>
        <taxon>Ascomycota</taxon>
        <taxon>Pezizomycotina</taxon>
        <taxon>Dothideomycetes</taxon>
        <taxon>Dothideomycetidae</taxon>
        <taxon>Dothideales</taxon>
        <taxon>Saccotheciaceae</taxon>
        <taxon>Aureobasidium</taxon>
    </lineage>
</organism>
<dbReference type="Pfam" id="PF00144">
    <property type="entry name" value="Beta-lactamase"/>
    <property type="match status" value="1"/>
</dbReference>
<dbReference type="InterPro" id="IPR012338">
    <property type="entry name" value="Beta-lactam/transpept-like"/>
</dbReference>
<dbReference type="Proteomes" id="UP000310421">
    <property type="component" value="Unassembled WGS sequence"/>
</dbReference>
<accession>A0A4S9ZDS5</accession>
<evidence type="ECO:0000313" key="3">
    <source>
        <dbReference type="Proteomes" id="UP000310421"/>
    </source>
</evidence>
<proteinExistence type="predicted"/>
<evidence type="ECO:0000313" key="2">
    <source>
        <dbReference type="EMBL" id="THW64371.1"/>
    </source>
</evidence>
<dbReference type="InterPro" id="IPR001466">
    <property type="entry name" value="Beta-lactam-related"/>
</dbReference>
<name>A0A4S9ZDS5_AURPU</name>
<dbReference type="Gene3D" id="3.40.710.10">
    <property type="entry name" value="DD-peptidase/beta-lactamase superfamily"/>
    <property type="match status" value="1"/>
</dbReference>
<dbReference type="AlphaFoldDB" id="A0A4S9ZDS5"/>
<protein>
    <submittedName>
        <fullName evidence="2">Beta-lactamase</fullName>
    </submittedName>
</protein>
<dbReference type="PANTHER" id="PTHR43283:SF18">
    <property type="match status" value="1"/>
</dbReference>
<dbReference type="PANTHER" id="PTHR43283">
    <property type="entry name" value="BETA-LACTAMASE-RELATED"/>
    <property type="match status" value="1"/>
</dbReference>